<evidence type="ECO:0000256" key="1">
    <source>
        <dbReference type="ARBA" id="ARBA00006734"/>
    </source>
</evidence>
<evidence type="ECO:0000313" key="8">
    <source>
        <dbReference type="EMBL" id="KAK0514133.1"/>
    </source>
</evidence>
<dbReference type="PANTHER" id="PTHR11129">
    <property type="entry name" value="PROTEIN FARNESYLTRANSFERASE ALPHA SUBUNIT/RAB GERANYLGERANYL TRANSFERASE ALPHA SUBUNIT"/>
    <property type="match status" value="1"/>
</dbReference>
<dbReference type="AlphaFoldDB" id="A0AA39R6C0"/>
<evidence type="ECO:0000313" key="9">
    <source>
        <dbReference type="Proteomes" id="UP001166286"/>
    </source>
</evidence>
<accession>A0AA39R6C0</accession>
<sequence>MSHGIPRGSGVQPATAEDRQKELQKIKDYKGLVESVHLRIQERQYTIDTLDLTTKLLRWNPEFYTIWNHRRLIMRHILSAGSGEDGQGFKTSHDASVNIISDELSFLLPLMRKYPKCYWIWNYRLWLLEQSTHYLPAVAGRQLWQQELALASKMLSLDSRNFHGWGYRRTVVNALESPELQSDGSASTLTEQEFDYTTKMINTNLSNFSAWHTRSKLIPKVLTKKQADKVARRKFLDEELELIQRALWAGSEDQSLWFYHQNLMSTFDPKYAADSMAPDLSGEERLEYVTQEIGRIQEMLDGAEDCKWIYQSLISLSILYKCLSGKWPVGQSVIGHWVDELAKLDPLRANRWADLRRDLGAP</sequence>
<organism evidence="8 9">
    <name type="scientific">Cladonia borealis</name>
    <dbReference type="NCBI Taxonomy" id="184061"/>
    <lineage>
        <taxon>Eukaryota</taxon>
        <taxon>Fungi</taxon>
        <taxon>Dikarya</taxon>
        <taxon>Ascomycota</taxon>
        <taxon>Pezizomycotina</taxon>
        <taxon>Lecanoromycetes</taxon>
        <taxon>OSLEUM clade</taxon>
        <taxon>Lecanoromycetidae</taxon>
        <taxon>Lecanorales</taxon>
        <taxon>Lecanorineae</taxon>
        <taxon>Cladoniaceae</taxon>
        <taxon>Cladonia</taxon>
    </lineage>
</organism>
<keyword evidence="9" id="KW-1185">Reference proteome</keyword>
<comment type="similarity">
    <text evidence="1 6">Belongs to the protein prenyltransferase subunit alpha family.</text>
</comment>
<dbReference type="PANTHER" id="PTHR11129:SF2">
    <property type="entry name" value="GERANYLGERANYL TRANSFERASE TYPE-2 SUBUNIT ALPHA"/>
    <property type="match status" value="1"/>
</dbReference>
<feature type="region of interest" description="Disordered" evidence="7">
    <location>
        <begin position="1"/>
        <end position="20"/>
    </location>
</feature>
<dbReference type="Gene3D" id="1.25.40.120">
    <property type="entry name" value="Protein prenylyltransferase"/>
    <property type="match status" value="1"/>
</dbReference>
<comment type="catalytic activity">
    <reaction evidence="5 6">
        <text>geranylgeranyl diphosphate + L-cysteinyl-[protein] = S-geranylgeranyl-L-cysteinyl-[protein] + diphosphate</text>
        <dbReference type="Rhea" id="RHEA:21240"/>
        <dbReference type="Rhea" id="RHEA-COMP:10131"/>
        <dbReference type="Rhea" id="RHEA-COMP:11537"/>
        <dbReference type="ChEBI" id="CHEBI:29950"/>
        <dbReference type="ChEBI" id="CHEBI:33019"/>
        <dbReference type="ChEBI" id="CHEBI:57533"/>
        <dbReference type="ChEBI" id="CHEBI:86021"/>
        <dbReference type="EC" id="2.5.1.60"/>
    </reaction>
</comment>
<dbReference type="GO" id="GO:0004663">
    <property type="term" value="F:Rab geranylgeranyltransferase activity"/>
    <property type="evidence" value="ECO:0007669"/>
    <property type="project" value="UniProtKB-UniRule"/>
</dbReference>
<evidence type="ECO:0000256" key="2">
    <source>
        <dbReference type="ARBA" id="ARBA00022602"/>
    </source>
</evidence>
<dbReference type="EMBL" id="JAFEKC020000006">
    <property type="protein sequence ID" value="KAK0514133.1"/>
    <property type="molecule type" value="Genomic_DNA"/>
</dbReference>
<protein>
    <recommendedName>
        <fullName evidence="6">Geranylgeranyl transferase type-2 subunit alpha</fullName>
        <ecNumber evidence="6">2.5.1.60</ecNumber>
    </recommendedName>
    <alternativeName>
        <fullName evidence="6">Geranylgeranyl transferase type II subunit alpha</fullName>
    </alternativeName>
</protein>
<dbReference type="GO" id="GO:0005968">
    <property type="term" value="C:Rab-protein geranylgeranyltransferase complex"/>
    <property type="evidence" value="ECO:0007669"/>
    <property type="project" value="TreeGrafter"/>
</dbReference>
<keyword evidence="3 6" id="KW-0808">Transferase</keyword>
<dbReference type="GO" id="GO:0097354">
    <property type="term" value="P:prenylation"/>
    <property type="evidence" value="ECO:0007669"/>
    <property type="project" value="UniProtKB-UniRule"/>
</dbReference>
<dbReference type="Pfam" id="PF01239">
    <property type="entry name" value="PPTA"/>
    <property type="match status" value="4"/>
</dbReference>
<proteinExistence type="inferred from homology"/>
<comment type="function">
    <text evidence="6">Catalyzes the transfer of a geranyl-geranyl moiety from geranyl-geranyl pyrophosphate to cysteines occuring in specific C-terminal amino acid sequences.</text>
</comment>
<dbReference type="InterPro" id="IPR002088">
    <property type="entry name" value="Prenyl_trans_a"/>
</dbReference>
<evidence type="ECO:0000256" key="7">
    <source>
        <dbReference type="SAM" id="MobiDB-lite"/>
    </source>
</evidence>
<name>A0AA39R6C0_9LECA</name>
<evidence type="ECO:0000256" key="3">
    <source>
        <dbReference type="ARBA" id="ARBA00022679"/>
    </source>
</evidence>
<keyword evidence="2 6" id="KW-0637">Prenyltransferase</keyword>
<comment type="caution">
    <text evidence="8">The sequence shown here is derived from an EMBL/GenBank/DDBJ whole genome shotgun (WGS) entry which is preliminary data.</text>
</comment>
<keyword evidence="4" id="KW-0677">Repeat</keyword>
<evidence type="ECO:0000256" key="5">
    <source>
        <dbReference type="ARBA" id="ARBA00047658"/>
    </source>
</evidence>
<gene>
    <name evidence="8" type="ORF">JMJ35_003855</name>
</gene>
<evidence type="ECO:0000256" key="4">
    <source>
        <dbReference type="ARBA" id="ARBA00022737"/>
    </source>
</evidence>
<dbReference type="PROSITE" id="PS51147">
    <property type="entry name" value="PFTA"/>
    <property type="match status" value="5"/>
</dbReference>
<dbReference type="Proteomes" id="UP001166286">
    <property type="component" value="Unassembled WGS sequence"/>
</dbReference>
<dbReference type="EC" id="2.5.1.60" evidence="6"/>
<dbReference type="SUPFAM" id="SSF48439">
    <property type="entry name" value="Protein prenylyltransferase"/>
    <property type="match status" value="1"/>
</dbReference>
<reference evidence="8" key="1">
    <citation type="submission" date="2023-03" db="EMBL/GenBank/DDBJ databases">
        <title>Complete genome of Cladonia borealis.</title>
        <authorList>
            <person name="Park H."/>
        </authorList>
    </citation>
    <scope>NUCLEOTIDE SEQUENCE</scope>
    <source>
        <strain evidence="8">ANT050790</strain>
    </source>
</reference>
<evidence type="ECO:0000256" key="6">
    <source>
        <dbReference type="RuleBase" id="RU367120"/>
    </source>
</evidence>